<evidence type="ECO:0000256" key="6">
    <source>
        <dbReference type="RuleBase" id="RU003693"/>
    </source>
</evidence>
<dbReference type="GO" id="GO:0008483">
    <property type="term" value="F:transaminase activity"/>
    <property type="evidence" value="ECO:0007669"/>
    <property type="project" value="UniProtKB-KW"/>
</dbReference>
<dbReference type="InterPro" id="IPR015422">
    <property type="entry name" value="PyrdxlP-dep_Trfase_small"/>
</dbReference>
<dbReference type="KEGG" id="brb:EH207_10950"/>
<evidence type="ECO:0000256" key="2">
    <source>
        <dbReference type="ARBA" id="ARBA00007970"/>
    </source>
</evidence>
<feature type="domain" description="Aminotransferase class I/classII large" evidence="7">
    <location>
        <begin position="18"/>
        <end position="344"/>
    </location>
</feature>
<dbReference type="SUPFAM" id="SSF53383">
    <property type="entry name" value="PLP-dependent transferases"/>
    <property type="match status" value="1"/>
</dbReference>
<keyword evidence="9" id="KW-1185">Reference proteome</keyword>
<dbReference type="EMBL" id="CP034035">
    <property type="protein sequence ID" value="QCR09002.1"/>
    <property type="molecule type" value="Genomic_DNA"/>
</dbReference>
<dbReference type="PANTHER" id="PTHR43643:SF2">
    <property type="entry name" value="INDUCIBLE LYSINE DECARBOXYLASE"/>
    <property type="match status" value="1"/>
</dbReference>
<dbReference type="GO" id="GO:0030170">
    <property type="term" value="F:pyridoxal phosphate binding"/>
    <property type="evidence" value="ECO:0007669"/>
    <property type="project" value="InterPro"/>
</dbReference>
<evidence type="ECO:0000259" key="7">
    <source>
        <dbReference type="Pfam" id="PF00155"/>
    </source>
</evidence>
<dbReference type="InterPro" id="IPR050106">
    <property type="entry name" value="HistidinolP_aminotransfase"/>
</dbReference>
<organism evidence="8 9">
    <name type="scientific">Brenneria rubrifaciens</name>
    <dbReference type="NCBI Taxonomy" id="55213"/>
    <lineage>
        <taxon>Bacteria</taxon>
        <taxon>Pseudomonadati</taxon>
        <taxon>Pseudomonadota</taxon>
        <taxon>Gammaproteobacteria</taxon>
        <taxon>Enterobacterales</taxon>
        <taxon>Pectobacteriaceae</taxon>
        <taxon>Brenneria</taxon>
    </lineage>
</organism>
<accession>A0A4P8QPA0</accession>
<comment type="similarity">
    <text evidence="2">Belongs to the class-II pyridoxal-phosphate-dependent aminotransferase family. Histidinol-phosphate aminotransferase subfamily.</text>
</comment>
<dbReference type="InterPro" id="IPR015424">
    <property type="entry name" value="PyrdxlP-dep_Trfase"/>
</dbReference>
<dbReference type="AlphaFoldDB" id="A0A4P8QPA0"/>
<dbReference type="Pfam" id="PF00155">
    <property type="entry name" value="Aminotran_1_2"/>
    <property type="match status" value="1"/>
</dbReference>
<dbReference type="Gene3D" id="3.40.640.10">
    <property type="entry name" value="Type I PLP-dependent aspartate aminotransferase-like (Major domain)"/>
    <property type="match status" value="1"/>
</dbReference>
<comment type="cofactor">
    <cofactor evidence="1 6">
        <name>pyridoxal 5'-phosphate</name>
        <dbReference type="ChEBI" id="CHEBI:597326"/>
    </cofactor>
</comment>
<dbReference type="InterPro" id="IPR015421">
    <property type="entry name" value="PyrdxlP-dep_Trfase_major"/>
</dbReference>
<proteinExistence type="inferred from homology"/>
<dbReference type="RefSeq" id="WP_137714034.1">
    <property type="nucleotide sequence ID" value="NZ_CP034035.1"/>
</dbReference>
<dbReference type="PANTHER" id="PTHR43643">
    <property type="entry name" value="HISTIDINOL-PHOSPHATE AMINOTRANSFERASE 2"/>
    <property type="match status" value="1"/>
</dbReference>
<gene>
    <name evidence="8" type="ORF">EH207_10950</name>
</gene>
<keyword evidence="4 8" id="KW-0808">Transferase</keyword>
<evidence type="ECO:0000313" key="8">
    <source>
        <dbReference type="EMBL" id="QCR09002.1"/>
    </source>
</evidence>
<dbReference type="InterPro" id="IPR001917">
    <property type="entry name" value="Aminotrans_II_pyridoxalP_BS"/>
</dbReference>
<dbReference type="OrthoDB" id="9813612at2"/>
<keyword evidence="3 8" id="KW-0032">Aminotransferase</keyword>
<dbReference type="InterPro" id="IPR004839">
    <property type="entry name" value="Aminotransferase_I/II_large"/>
</dbReference>
<dbReference type="CDD" id="cd00609">
    <property type="entry name" value="AAT_like"/>
    <property type="match status" value="1"/>
</dbReference>
<evidence type="ECO:0000256" key="5">
    <source>
        <dbReference type="ARBA" id="ARBA00022898"/>
    </source>
</evidence>
<evidence type="ECO:0000256" key="1">
    <source>
        <dbReference type="ARBA" id="ARBA00001933"/>
    </source>
</evidence>
<dbReference type="PROSITE" id="PS00599">
    <property type="entry name" value="AA_TRANSFER_CLASS_2"/>
    <property type="match status" value="1"/>
</dbReference>
<protein>
    <submittedName>
        <fullName evidence="8">Aminotransferase class I/II-fold pyridoxal phosphate-dependent enzyme</fullName>
    </submittedName>
</protein>
<evidence type="ECO:0000313" key="9">
    <source>
        <dbReference type="Proteomes" id="UP000299580"/>
    </source>
</evidence>
<name>A0A4P8QPA0_9GAMM</name>
<keyword evidence="5 6" id="KW-0663">Pyridoxal phosphate</keyword>
<reference evidence="8 9" key="1">
    <citation type="submission" date="2018-11" db="EMBL/GenBank/DDBJ databases">
        <title>Genome sequences of Brenneria nigrifluens and Brenneria rubrifaciens.</title>
        <authorList>
            <person name="Poret-Peterson A.T."/>
            <person name="McClean A.E."/>
            <person name="Kluepfel D.A."/>
        </authorList>
    </citation>
    <scope>NUCLEOTIDE SEQUENCE [LARGE SCALE GENOMIC DNA]</scope>
    <source>
        <strain evidence="8 9">6D370</strain>
    </source>
</reference>
<dbReference type="Proteomes" id="UP000299580">
    <property type="component" value="Chromosome"/>
</dbReference>
<evidence type="ECO:0000256" key="4">
    <source>
        <dbReference type="ARBA" id="ARBA00022679"/>
    </source>
</evidence>
<evidence type="ECO:0000256" key="3">
    <source>
        <dbReference type="ARBA" id="ARBA00022576"/>
    </source>
</evidence>
<dbReference type="Gene3D" id="3.90.1150.10">
    <property type="entry name" value="Aspartate Aminotransferase, domain 1"/>
    <property type="match status" value="1"/>
</dbReference>
<sequence length="357" mass="40489">MLSDKTQGDAELPERKDECIRLHANENPLGMSDQVQNQCMSDLLLMNQYPDPTYRSLRSAIGHRWNVEPEQLIIGNGSDELIDIALRSLLKPGSRIVALRHSFMMYKKRAHILGAIYNEIPVDNNGQVTSNDINEIANNQTDILVLVNPSNPLANYIEPSYLLSLVEEIPLSTTVIIDEAYAEFTPDRENTAGLQIVRNRINSVCLRTFSKAYGLAGLRLGWAYLSVDLLPKLETRRAPYNVSALSSLAGEYALQDTEHLNRTTEYCGNWGKRLVDLFDAFGIKARSEYVNFVFVEFGNDASCQEIYNILEREGFLTSRLTDYSLENCLRISFGTPTQMEKLFSVLQRELIDRHLLE</sequence>